<organism evidence="3 4">
    <name type="scientific">Shewanella putrefaciens (strain 200)</name>
    <dbReference type="NCBI Taxonomy" id="399804"/>
    <lineage>
        <taxon>Bacteria</taxon>
        <taxon>Pseudomonadati</taxon>
        <taxon>Pseudomonadota</taxon>
        <taxon>Gammaproteobacteria</taxon>
        <taxon>Alteromonadales</taxon>
        <taxon>Shewanellaceae</taxon>
        <taxon>Shewanella</taxon>
    </lineage>
</organism>
<dbReference type="EMBL" id="CP002457">
    <property type="protein sequence ID" value="ADV56070.1"/>
    <property type="molecule type" value="Genomic_DNA"/>
</dbReference>
<protein>
    <recommendedName>
        <fullName evidence="1">DUF6950 domain-containing protein</fullName>
    </recommendedName>
</protein>
<sequence>MVVALRRIKGDEMTNNFIEFLPYYRRRPFEWGQCDCCLFVANWVQKMCGFDPSAELRGRYHSKLGATRVLRRAGFNSVMDIADAAFGERVSALALERGDIALLMQDDAPALGIVWGANVWAMGEQGAVALPLALVVFGWRLPCHQS</sequence>
<evidence type="ECO:0000313" key="2">
    <source>
        <dbReference type="EMBL" id="ADV56070.1"/>
    </source>
</evidence>
<evidence type="ECO:0000313" key="3">
    <source>
        <dbReference type="EMBL" id="ADV56310.1"/>
    </source>
</evidence>
<dbReference type="Proteomes" id="UP000008209">
    <property type="component" value="Chromosome"/>
</dbReference>
<dbReference type="KEGG" id="shp:Sput200_3691"/>
<dbReference type="PATRIC" id="fig|399804.5.peg.3820"/>
<dbReference type="AlphaFoldDB" id="E6XH37"/>
<dbReference type="EMBL" id="CP002457">
    <property type="protein sequence ID" value="ADV56310.1"/>
    <property type="molecule type" value="Genomic_DNA"/>
</dbReference>
<proteinExistence type="predicted"/>
<dbReference type="InterPro" id="IPR053802">
    <property type="entry name" value="DUF6950"/>
</dbReference>
<accession>E6XH37</accession>
<dbReference type="Pfam" id="PF22262">
    <property type="entry name" value="DUF6950"/>
    <property type="match status" value="1"/>
</dbReference>
<feature type="domain" description="DUF6950" evidence="1">
    <location>
        <begin position="17"/>
        <end position="140"/>
    </location>
</feature>
<name>E6XH37_SHEP2</name>
<dbReference type="HOGENOM" id="CLU_153891_0_0_6"/>
<reference evidence="3 4" key="1">
    <citation type="submission" date="2011-01" db="EMBL/GenBank/DDBJ databases">
        <title>Complete sequence of Shewanella putrefaciens 200.</title>
        <authorList>
            <consortium name="US DOE Joint Genome Institute"/>
            <person name="Lucas S."/>
            <person name="Copeland A."/>
            <person name="Lapidus A."/>
            <person name="Cheng J.-F."/>
            <person name="Bruce D."/>
            <person name="Goodwin L."/>
            <person name="Pitluck S."/>
            <person name="Munk A.C."/>
            <person name="Detter J.C."/>
            <person name="Han C."/>
            <person name="Tapia R."/>
            <person name="Land M."/>
            <person name="Hauser L."/>
            <person name="Chang Y.-J."/>
            <person name="Jeffries C."/>
            <person name="Kyrpides N."/>
            <person name="Ivanova N."/>
            <person name="Mikhailova N."/>
            <person name="Kolker E."/>
            <person name="Lawrence C."/>
            <person name="McCue L.A."/>
            <person name="DiChristina T."/>
            <person name="Nealson K."/>
            <person name="Fredrickson J.K."/>
            <person name="Woyke T."/>
        </authorList>
    </citation>
    <scope>NUCLEOTIDE SEQUENCE [LARGE SCALE GENOMIC DNA]</scope>
    <source>
        <strain evidence="3 4">200</strain>
    </source>
</reference>
<evidence type="ECO:0000259" key="1">
    <source>
        <dbReference type="Pfam" id="PF22262"/>
    </source>
</evidence>
<gene>
    <name evidence="2" type="ordered locus">Sput200_3691</name>
    <name evidence="3" type="ordered locus">Sput200_3951</name>
</gene>
<dbReference type="KEGG" id="shp:Sput200_3951"/>
<evidence type="ECO:0000313" key="4">
    <source>
        <dbReference type="Proteomes" id="UP000008209"/>
    </source>
</evidence>